<sequence length="230" mass="23233">MPNPVIGMIGSSVASGVMQSSAQKSAAAAQSASAQQGIEEQRRQFDAVQKLLAPFVTGGTTAFGQQMNLAGAAGPDAQRAALQAIEQGPEFAALTRQGENAILQQASATGGLRGGNIQAALAQFRPQVLSGLIEQQYGRLGGLAQMGQNAATNQATFGQATGQNVSQLLAQQGAARAGGTLAAANTWGNLMGDAGMLLGRSAAFTGYTPKGATEPLTAMQAAFYTGGAFQ</sequence>
<evidence type="ECO:0008006" key="2">
    <source>
        <dbReference type="Google" id="ProtNLM"/>
    </source>
</evidence>
<evidence type="ECO:0000313" key="1">
    <source>
        <dbReference type="EMBL" id="CAB4166456.1"/>
    </source>
</evidence>
<organism evidence="1">
    <name type="scientific">uncultured Caudovirales phage</name>
    <dbReference type="NCBI Taxonomy" id="2100421"/>
    <lineage>
        <taxon>Viruses</taxon>
        <taxon>Duplodnaviria</taxon>
        <taxon>Heunggongvirae</taxon>
        <taxon>Uroviricota</taxon>
        <taxon>Caudoviricetes</taxon>
        <taxon>Peduoviridae</taxon>
        <taxon>Maltschvirus</taxon>
        <taxon>Maltschvirus maltsch</taxon>
    </lineage>
</organism>
<dbReference type="InterPro" id="IPR057916">
    <property type="entry name" value="P22_gp7"/>
</dbReference>
<protein>
    <recommendedName>
        <fullName evidence="2">DNA transfer protein</fullName>
    </recommendedName>
</protein>
<dbReference type="Pfam" id="PF25688">
    <property type="entry name" value="P22_gp7"/>
    <property type="match status" value="1"/>
</dbReference>
<proteinExistence type="predicted"/>
<reference evidence="1" key="1">
    <citation type="submission" date="2020-04" db="EMBL/GenBank/DDBJ databases">
        <authorList>
            <person name="Chiriac C."/>
            <person name="Salcher M."/>
            <person name="Ghai R."/>
            <person name="Kavagutti S V."/>
        </authorList>
    </citation>
    <scope>NUCLEOTIDE SEQUENCE</scope>
</reference>
<accession>A0A6J5P8W4</accession>
<dbReference type="EMBL" id="LR796781">
    <property type="protein sequence ID" value="CAB4166456.1"/>
    <property type="molecule type" value="Genomic_DNA"/>
</dbReference>
<name>A0A6J5P8W4_9CAUD</name>
<gene>
    <name evidence="1" type="ORF">UFOVP845_31</name>
</gene>